<comment type="similarity">
    <text evidence="5">Belongs to the SAT4 family.</text>
</comment>
<dbReference type="InterPro" id="IPR049326">
    <property type="entry name" value="Rhodopsin_dom_fungi"/>
</dbReference>
<dbReference type="Pfam" id="PF20684">
    <property type="entry name" value="Fung_rhodopsin"/>
    <property type="match status" value="1"/>
</dbReference>
<dbReference type="AlphaFoldDB" id="A0A0B7K7X5"/>
<protein>
    <recommendedName>
        <fullName evidence="7">Rhodopsin domain-containing protein</fullName>
    </recommendedName>
</protein>
<dbReference type="InterPro" id="IPR052337">
    <property type="entry name" value="SAT4-like"/>
</dbReference>
<keyword evidence="3 6" id="KW-1133">Transmembrane helix</keyword>
<evidence type="ECO:0000256" key="1">
    <source>
        <dbReference type="ARBA" id="ARBA00004141"/>
    </source>
</evidence>
<feature type="domain" description="Rhodopsin" evidence="7">
    <location>
        <begin position="38"/>
        <end position="266"/>
    </location>
</feature>
<keyword evidence="4 6" id="KW-0472">Membrane</keyword>
<feature type="transmembrane region" description="Helical" evidence="6">
    <location>
        <begin position="128"/>
        <end position="147"/>
    </location>
</feature>
<accession>A0A0B7K7X5</accession>
<organism evidence="8">
    <name type="scientific">Bionectria ochroleuca</name>
    <name type="common">Gliocladium roseum</name>
    <dbReference type="NCBI Taxonomy" id="29856"/>
    <lineage>
        <taxon>Eukaryota</taxon>
        <taxon>Fungi</taxon>
        <taxon>Dikarya</taxon>
        <taxon>Ascomycota</taxon>
        <taxon>Pezizomycotina</taxon>
        <taxon>Sordariomycetes</taxon>
        <taxon>Hypocreomycetidae</taxon>
        <taxon>Hypocreales</taxon>
        <taxon>Bionectriaceae</taxon>
        <taxon>Clonostachys</taxon>
    </lineage>
</organism>
<evidence type="ECO:0000256" key="6">
    <source>
        <dbReference type="SAM" id="Phobius"/>
    </source>
</evidence>
<reference evidence="8" key="1">
    <citation type="submission" date="2015-01" db="EMBL/GenBank/DDBJ databases">
        <authorList>
            <person name="Durling Mikael"/>
        </authorList>
    </citation>
    <scope>NUCLEOTIDE SEQUENCE</scope>
</reference>
<feature type="transmembrane region" description="Helical" evidence="6">
    <location>
        <begin position="87"/>
        <end position="108"/>
    </location>
</feature>
<comment type="subcellular location">
    <subcellularLocation>
        <location evidence="1">Membrane</location>
        <topology evidence="1">Multi-pass membrane protein</topology>
    </subcellularLocation>
</comment>
<feature type="transmembrane region" description="Helical" evidence="6">
    <location>
        <begin position="54"/>
        <end position="75"/>
    </location>
</feature>
<evidence type="ECO:0000259" key="7">
    <source>
        <dbReference type="Pfam" id="PF20684"/>
    </source>
</evidence>
<evidence type="ECO:0000313" key="8">
    <source>
        <dbReference type="EMBL" id="CEO50791.1"/>
    </source>
</evidence>
<sequence length="344" mass="37300">MEDEDVMALIIKPTNLTPTDFLASTVSMCVLTALAIAVRFWSNYSHASKVFVDDYLCIVALIFMVWTAVIFYLLLSVLNSDPKKVDLTYLTTLCAVGIFAANCALYTAKLPLIFLFIRTFGIKRWLQITCKILVVLGFMGFMATAIYPTVRCSPQLHTVSPTFLITCITSIADVTIPRGSISITIDVLLFVLPLPIIQTLKLPFRKKLGLVLVFIAGVLAIVASALGLYFSSMKKGDTASNIANALLVSVIESSIVVLVSCAPAFHLFWGMQTGSTSRIGTSNQGTNVTSSRLGLSVRSSKRQEDFSTPGSIQATAHHYIELRDMPGANGPGSVVQVTAARMEP</sequence>
<gene>
    <name evidence="8" type="ORF">BN869_000006849_1</name>
</gene>
<feature type="transmembrane region" description="Helical" evidence="6">
    <location>
        <begin position="179"/>
        <end position="197"/>
    </location>
</feature>
<name>A0A0B7K7X5_BIOOC</name>
<dbReference type="PANTHER" id="PTHR33048:SF158">
    <property type="entry name" value="MEMBRANE PROTEIN PTH11-LIKE, PUTATIVE-RELATED"/>
    <property type="match status" value="1"/>
</dbReference>
<dbReference type="EMBL" id="CDPU01000020">
    <property type="protein sequence ID" value="CEO50791.1"/>
    <property type="molecule type" value="Genomic_DNA"/>
</dbReference>
<dbReference type="PANTHER" id="PTHR33048">
    <property type="entry name" value="PTH11-LIKE INTEGRAL MEMBRANE PROTEIN (AFU_ORTHOLOGUE AFUA_5G11245)"/>
    <property type="match status" value="1"/>
</dbReference>
<evidence type="ECO:0000256" key="4">
    <source>
        <dbReference type="ARBA" id="ARBA00023136"/>
    </source>
</evidence>
<keyword evidence="2 6" id="KW-0812">Transmembrane</keyword>
<feature type="transmembrane region" description="Helical" evidence="6">
    <location>
        <begin position="21"/>
        <end position="42"/>
    </location>
</feature>
<evidence type="ECO:0000256" key="5">
    <source>
        <dbReference type="ARBA" id="ARBA00038359"/>
    </source>
</evidence>
<evidence type="ECO:0000256" key="3">
    <source>
        <dbReference type="ARBA" id="ARBA00022989"/>
    </source>
</evidence>
<feature type="transmembrane region" description="Helical" evidence="6">
    <location>
        <begin position="242"/>
        <end position="269"/>
    </location>
</feature>
<dbReference type="GO" id="GO:0016020">
    <property type="term" value="C:membrane"/>
    <property type="evidence" value="ECO:0007669"/>
    <property type="project" value="UniProtKB-SubCell"/>
</dbReference>
<proteinExistence type="inferred from homology"/>
<evidence type="ECO:0000256" key="2">
    <source>
        <dbReference type="ARBA" id="ARBA00022692"/>
    </source>
</evidence>
<feature type="transmembrane region" description="Helical" evidence="6">
    <location>
        <begin position="209"/>
        <end position="230"/>
    </location>
</feature>